<evidence type="ECO:0000313" key="1">
    <source>
        <dbReference type="EMBL" id="EAR14099.1"/>
    </source>
</evidence>
<sequence length="97" mass="10743">MARNDDKQSLGDALRDFLKQRGLQKGIDQVNIAEAWNEVLGPGVAGYTLRVQLRGSTLYVSLGSSVLREELSLGSSRIIGMLNERMGREVVEKLVLR</sequence>
<dbReference type="HOGENOM" id="CLU_160523_1_0_10"/>
<dbReference type="STRING" id="313596.RB2501_01695"/>
<dbReference type="eggNOG" id="COG5512">
    <property type="taxonomic scope" value="Bacteria"/>
</dbReference>
<evidence type="ECO:0000313" key="2">
    <source>
        <dbReference type="Proteomes" id="UP000009049"/>
    </source>
</evidence>
<dbReference type="PANTHER" id="PTHR36456">
    <property type="entry name" value="UPF0232 PROTEIN SCO3875"/>
    <property type="match status" value="1"/>
</dbReference>
<dbReference type="InterPro" id="IPR007922">
    <property type="entry name" value="DciA-like"/>
</dbReference>
<dbReference type="RefSeq" id="WP_015755535.1">
    <property type="nucleotide sequence ID" value="NC_013222.1"/>
</dbReference>
<dbReference type="EMBL" id="CP001712">
    <property type="protein sequence ID" value="EAR14099.1"/>
    <property type="molecule type" value="Genomic_DNA"/>
</dbReference>
<keyword evidence="2" id="KW-1185">Reference proteome</keyword>
<gene>
    <name evidence="1" type="ordered locus">RB2501_01695</name>
</gene>
<dbReference type="AlphaFoldDB" id="A4CQ14"/>
<dbReference type="Proteomes" id="UP000009049">
    <property type="component" value="Chromosome"/>
</dbReference>
<dbReference type="PANTHER" id="PTHR36456:SF1">
    <property type="entry name" value="UPF0232 PROTEIN SCO3875"/>
    <property type="match status" value="1"/>
</dbReference>
<reference evidence="1 2" key="1">
    <citation type="journal article" date="2009" name="J. Bacteriol.">
        <title>Complete genome sequence of Robiginitalea biformata HTCC2501.</title>
        <authorList>
            <person name="Oh H.M."/>
            <person name="Giovannoni S.J."/>
            <person name="Lee K."/>
            <person name="Ferriera S."/>
            <person name="Johnson J."/>
            <person name="Cho J.C."/>
        </authorList>
    </citation>
    <scope>NUCLEOTIDE SEQUENCE [LARGE SCALE GENOMIC DNA]</scope>
    <source>
        <strain evidence="2">ATCC BAA-864 / HTCC2501 / KCTC 12146</strain>
    </source>
</reference>
<dbReference type="OrthoDB" id="9804942at2"/>
<name>A4CQ14_ROBBH</name>
<dbReference type="Pfam" id="PF05258">
    <property type="entry name" value="DciA"/>
    <property type="match status" value="1"/>
</dbReference>
<evidence type="ECO:0008006" key="3">
    <source>
        <dbReference type="Google" id="ProtNLM"/>
    </source>
</evidence>
<dbReference type="KEGG" id="rbi:RB2501_01695"/>
<proteinExistence type="predicted"/>
<organism evidence="1 2">
    <name type="scientific">Robiginitalea biformata (strain ATCC BAA-864 / DSM 15991 / KCTC 12146 / HTCC2501)</name>
    <dbReference type="NCBI Taxonomy" id="313596"/>
    <lineage>
        <taxon>Bacteria</taxon>
        <taxon>Pseudomonadati</taxon>
        <taxon>Bacteroidota</taxon>
        <taxon>Flavobacteriia</taxon>
        <taxon>Flavobacteriales</taxon>
        <taxon>Flavobacteriaceae</taxon>
        <taxon>Robiginitalea</taxon>
    </lineage>
</organism>
<protein>
    <recommendedName>
        <fullName evidence="3">RNA-binding protein</fullName>
    </recommendedName>
</protein>
<accession>A4CQ14</accession>